<dbReference type="PANTHER" id="PTHR33835:SF1">
    <property type="entry name" value="METALLO-BETA-LACTAMASE DOMAIN-CONTAINING PROTEIN"/>
    <property type="match status" value="1"/>
</dbReference>
<evidence type="ECO:0008006" key="3">
    <source>
        <dbReference type="Google" id="ProtNLM"/>
    </source>
</evidence>
<dbReference type="RefSeq" id="WP_144388807.1">
    <property type="nucleotide sequence ID" value="NZ_CANNCB010000026.1"/>
</dbReference>
<evidence type="ECO:0000313" key="1">
    <source>
        <dbReference type="EMBL" id="TVO34110.1"/>
    </source>
</evidence>
<dbReference type="Proteomes" id="UP000319828">
    <property type="component" value="Unassembled WGS sequence"/>
</dbReference>
<sequence>MFTEWEPNRIWYIDKPYRKFGLTHIQRMVIIKLDNDELMLISPIELTTQCQLALSKLGAVKYVVSSTPSYHQHLSDWWLAYSKAYFFATHSLIEKRTDLNFDGVLSKQTPPQWQGQLFQTAIGNDDTPNKMLFCDPVSRTLFISDNLVAIQPHLPIGQKLTSLIQGGKHQLRLPYQERRKFKNKAMLRVSIQEVMTWPFDRLVTSNGLMIEKEAKEAFYQAFWWAFQ</sequence>
<evidence type="ECO:0000313" key="2">
    <source>
        <dbReference type="Proteomes" id="UP000319828"/>
    </source>
</evidence>
<organism evidence="1 2">
    <name type="scientific">Vibrio algivorus</name>
    <dbReference type="NCBI Taxonomy" id="1667024"/>
    <lineage>
        <taxon>Bacteria</taxon>
        <taxon>Pseudomonadati</taxon>
        <taxon>Pseudomonadota</taxon>
        <taxon>Gammaproteobacteria</taxon>
        <taxon>Vibrionales</taxon>
        <taxon>Vibrionaceae</taxon>
        <taxon>Vibrio</taxon>
    </lineage>
</organism>
<accession>A0A557P0D1</accession>
<gene>
    <name evidence="1" type="ORF">FOF44_14080</name>
</gene>
<comment type="caution">
    <text evidence="1">The sequence shown here is derived from an EMBL/GenBank/DDBJ whole genome shotgun (WGS) entry which is preliminary data.</text>
</comment>
<dbReference type="EMBL" id="VMKJ01000033">
    <property type="protein sequence ID" value="TVO34110.1"/>
    <property type="molecule type" value="Genomic_DNA"/>
</dbReference>
<dbReference type="InterPro" id="IPR025638">
    <property type="entry name" value="DUF4336"/>
</dbReference>
<reference evidence="1 2" key="1">
    <citation type="submission" date="2019-07" db="EMBL/GenBank/DDBJ databases">
        <title>The draft genome sequence of Vibrio algivorus M1486.</title>
        <authorList>
            <person name="Meng X."/>
        </authorList>
    </citation>
    <scope>NUCLEOTIDE SEQUENCE [LARGE SCALE GENOMIC DNA]</scope>
    <source>
        <strain evidence="1 2">M1486</strain>
    </source>
</reference>
<protein>
    <recommendedName>
        <fullName evidence="3">DUF4336 domain-containing protein</fullName>
    </recommendedName>
</protein>
<dbReference type="OrthoDB" id="450111at2"/>
<dbReference type="PANTHER" id="PTHR33835">
    <property type="entry name" value="YALI0C07656P"/>
    <property type="match status" value="1"/>
</dbReference>
<dbReference type="AlphaFoldDB" id="A0A557P0D1"/>
<proteinExistence type="predicted"/>
<name>A0A557P0D1_9VIBR</name>